<dbReference type="InterPro" id="IPR042099">
    <property type="entry name" value="ANL_N_sf"/>
</dbReference>
<sequence length="433" mass="46710">MPWNELQAWQRGRLAAFLTDLAKRSPFYARRLDGVPVAQAGSPDDWAAVPFTTKDDLRAAQQAATTDAFLGDLQGVDSADIMQVVASSGTTGIPVFFGLTETDRQAWSDSVANMFFTAGIRRDSVVALTTGMPLVAGGMPYADAVRRIGATLVWGGGQTTARMATIMQKLRVDTLIGTASFATFFAGRCEEVLGVPADRLSVRTVIAGGEPGMGEEAIRERVRSGWGADRISEVMGLCDVMPGMWAECPEGGGMHFTAGRNIFVELIDPGTGAPVPWEPDAHGEAVYTTFTRQATAVVRFRSRDHLKVVGTACPCGRTSPLIRCVGRTDDMLIYKAMNVFPSAIRDVVLDAFATEIAGPLRLRKAHADQVRFDEAMPLEVELPKGRSAASADDLAERIQTAVLERLRVRVAVEFLQHGAIPIGEYKNALTYVG</sequence>
<dbReference type="InterPro" id="IPR045851">
    <property type="entry name" value="AMP-bd_C_sf"/>
</dbReference>
<comment type="caution">
    <text evidence="1">The sequence shown here is derived from an EMBL/GenBank/DDBJ whole genome shotgun (WGS) entry which is preliminary data.</text>
</comment>
<dbReference type="SUPFAM" id="SSF56801">
    <property type="entry name" value="Acetyl-CoA synthetase-like"/>
    <property type="match status" value="1"/>
</dbReference>
<dbReference type="EMBL" id="BMTF01000053">
    <property type="protein sequence ID" value="GGV97546.1"/>
    <property type="molecule type" value="Genomic_DNA"/>
</dbReference>
<dbReference type="Gene3D" id="3.30.300.30">
    <property type="match status" value="1"/>
</dbReference>
<protein>
    <submittedName>
        <fullName evidence="1">Phenylacetate--CoA ligase</fullName>
    </submittedName>
</protein>
<name>A0ABQ2WA42_9ACTN</name>
<keyword evidence="1" id="KW-0436">Ligase</keyword>
<evidence type="ECO:0000313" key="1">
    <source>
        <dbReference type="EMBL" id="GGV97546.1"/>
    </source>
</evidence>
<gene>
    <name evidence="1" type="ORF">GCM10015535_69100</name>
</gene>
<dbReference type="Proteomes" id="UP000660675">
    <property type="component" value="Unassembled WGS sequence"/>
</dbReference>
<reference evidence="2" key="1">
    <citation type="journal article" date="2019" name="Int. J. Syst. Evol. Microbiol.">
        <title>The Global Catalogue of Microorganisms (GCM) 10K type strain sequencing project: providing services to taxonomists for standard genome sequencing and annotation.</title>
        <authorList>
            <consortium name="The Broad Institute Genomics Platform"/>
            <consortium name="The Broad Institute Genome Sequencing Center for Infectious Disease"/>
            <person name="Wu L."/>
            <person name="Ma J."/>
        </authorList>
    </citation>
    <scope>NUCLEOTIDE SEQUENCE [LARGE SCALE GENOMIC DNA]</scope>
    <source>
        <strain evidence="2">JCM 4376</strain>
    </source>
</reference>
<accession>A0ABQ2WA42</accession>
<proteinExistence type="predicted"/>
<keyword evidence="2" id="KW-1185">Reference proteome</keyword>
<dbReference type="Gene3D" id="3.40.50.12780">
    <property type="entry name" value="N-terminal domain of ligase-like"/>
    <property type="match status" value="1"/>
</dbReference>
<dbReference type="PANTHER" id="PTHR43845">
    <property type="entry name" value="BLR5969 PROTEIN"/>
    <property type="match status" value="1"/>
</dbReference>
<organism evidence="1 2">
    <name type="scientific">Streptomyces gelaticus</name>
    <dbReference type="NCBI Taxonomy" id="285446"/>
    <lineage>
        <taxon>Bacteria</taxon>
        <taxon>Bacillati</taxon>
        <taxon>Actinomycetota</taxon>
        <taxon>Actinomycetes</taxon>
        <taxon>Kitasatosporales</taxon>
        <taxon>Streptomycetaceae</taxon>
        <taxon>Streptomyces</taxon>
    </lineage>
</organism>
<evidence type="ECO:0000313" key="2">
    <source>
        <dbReference type="Proteomes" id="UP000660675"/>
    </source>
</evidence>
<dbReference type="GO" id="GO:0016874">
    <property type="term" value="F:ligase activity"/>
    <property type="evidence" value="ECO:0007669"/>
    <property type="project" value="UniProtKB-KW"/>
</dbReference>
<dbReference type="PANTHER" id="PTHR43845:SF1">
    <property type="entry name" value="BLR5969 PROTEIN"/>
    <property type="match status" value="1"/>
</dbReference>